<feature type="domain" description="HTH araC/xylS-type" evidence="4">
    <location>
        <begin position="223"/>
        <end position="324"/>
    </location>
</feature>
<accession>A0ABS5GGB5</accession>
<dbReference type="Gene3D" id="1.10.10.60">
    <property type="entry name" value="Homeodomain-like"/>
    <property type="match status" value="1"/>
</dbReference>
<keyword evidence="6" id="KW-1185">Reference proteome</keyword>
<keyword evidence="1" id="KW-0805">Transcription regulation</keyword>
<dbReference type="InterPro" id="IPR050204">
    <property type="entry name" value="AraC_XylS_family_regulators"/>
</dbReference>
<dbReference type="Pfam" id="PF12833">
    <property type="entry name" value="HTH_18"/>
    <property type="match status" value="1"/>
</dbReference>
<dbReference type="Proteomes" id="UP001314635">
    <property type="component" value="Unassembled WGS sequence"/>
</dbReference>
<gene>
    <name evidence="5" type="ORF">JQ619_30725</name>
</gene>
<organism evidence="5 6">
    <name type="scientific">Bradyrhizobium denitrificans</name>
    <dbReference type="NCBI Taxonomy" id="2734912"/>
    <lineage>
        <taxon>Bacteria</taxon>
        <taxon>Pseudomonadati</taxon>
        <taxon>Pseudomonadota</taxon>
        <taxon>Alphaproteobacteria</taxon>
        <taxon>Hyphomicrobiales</taxon>
        <taxon>Nitrobacteraceae</taxon>
        <taxon>Bradyrhizobium</taxon>
    </lineage>
</organism>
<dbReference type="InterPro" id="IPR009057">
    <property type="entry name" value="Homeodomain-like_sf"/>
</dbReference>
<keyword evidence="2" id="KW-0238">DNA-binding</keyword>
<dbReference type="PROSITE" id="PS01124">
    <property type="entry name" value="HTH_ARAC_FAMILY_2"/>
    <property type="match status" value="1"/>
</dbReference>
<reference evidence="6" key="1">
    <citation type="journal article" date="2021" name="ISME J.">
        <title>Evolutionary origin and ecological implication of a unique nif island in free-living Bradyrhizobium lineages.</title>
        <authorList>
            <person name="Tao J."/>
        </authorList>
    </citation>
    <scope>NUCLEOTIDE SEQUENCE [LARGE SCALE GENOMIC DNA]</scope>
    <source>
        <strain evidence="6">SZCCT0094</strain>
    </source>
</reference>
<evidence type="ECO:0000313" key="5">
    <source>
        <dbReference type="EMBL" id="MBR1140141.1"/>
    </source>
</evidence>
<protein>
    <submittedName>
        <fullName evidence="5">Helix-turn-helix domain-containing protein</fullName>
    </submittedName>
</protein>
<evidence type="ECO:0000256" key="3">
    <source>
        <dbReference type="ARBA" id="ARBA00023163"/>
    </source>
</evidence>
<evidence type="ECO:0000256" key="1">
    <source>
        <dbReference type="ARBA" id="ARBA00023015"/>
    </source>
</evidence>
<dbReference type="SMART" id="SM00342">
    <property type="entry name" value="HTH_ARAC"/>
    <property type="match status" value="1"/>
</dbReference>
<comment type="caution">
    <text evidence="5">The sequence shown here is derived from an EMBL/GenBank/DDBJ whole genome shotgun (WGS) entry which is preliminary data.</text>
</comment>
<evidence type="ECO:0000313" key="6">
    <source>
        <dbReference type="Proteomes" id="UP001314635"/>
    </source>
</evidence>
<name>A0ABS5GGB5_9BRAD</name>
<evidence type="ECO:0000256" key="2">
    <source>
        <dbReference type="ARBA" id="ARBA00023125"/>
    </source>
</evidence>
<dbReference type="PANTHER" id="PTHR46796:SF12">
    <property type="entry name" value="HTH-TYPE DNA-BINDING TRANSCRIPTIONAL ACTIVATOR EUTR"/>
    <property type="match status" value="1"/>
</dbReference>
<dbReference type="RefSeq" id="WP_172241347.1">
    <property type="nucleotide sequence ID" value="NZ_JABFDP010000031.1"/>
</dbReference>
<dbReference type="InterPro" id="IPR018062">
    <property type="entry name" value="HTH_AraC-typ_CS"/>
</dbReference>
<dbReference type="PROSITE" id="PS00041">
    <property type="entry name" value="HTH_ARAC_FAMILY_1"/>
    <property type="match status" value="1"/>
</dbReference>
<proteinExistence type="predicted"/>
<dbReference type="PANTHER" id="PTHR46796">
    <property type="entry name" value="HTH-TYPE TRANSCRIPTIONAL ACTIVATOR RHAS-RELATED"/>
    <property type="match status" value="1"/>
</dbReference>
<sequence>MSLKNTPQIRTGRPGLVQTTSADVDEHCAQLGGWRLTYDQISAGAFRGSFTQISLPRLQIFREVTSQQVRQYGRLDADCFSVGLAWHSGGPLSLNGTGITQDALVVSFDADIDFCTPRAFELRGMTLSTQLIEAIAGQLAIELPADLKHRMRAIAAPADALRRLRAALAAMDAVLGAPEEFLHDTTISEALQDSLLLAITDLLPDARLCDTRRSAAARKRIVAQATEMMLASSDQPLSLLDVCKAVGASRRKLSYCFQDVLGTSPVSYWRAIRLNRVRRDLKSRRDPRDGIYDIAVRHGFWHFSQFSLDYKRHFAELPSETLRRARMDASSQFRQNSFRH</sequence>
<evidence type="ECO:0000259" key="4">
    <source>
        <dbReference type="PROSITE" id="PS01124"/>
    </source>
</evidence>
<dbReference type="EMBL" id="JAFCLK010000037">
    <property type="protein sequence ID" value="MBR1140141.1"/>
    <property type="molecule type" value="Genomic_DNA"/>
</dbReference>
<keyword evidence="3" id="KW-0804">Transcription</keyword>
<dbReference type="SUPFAM" id="SSF46689">
    <property type="entry name" value="Homeodomain-like"/>
    <property type="match status" value="1"/>
</dbReference>
<dbReference type="InterPro" id="IPR018060">
    <property type="entry name" value="HTH_AraC"/>
</dbReference>